<feature type="transmembrane region" description="Helical" evidence="1">
    <location>
        <begin position="26"/>
        <end position="43"/>
    </location>
</feature>
<feature type="transmembrane region" description="Helical" evidence="1">
    <location>
        <begin position="55"/>
        <end position="74"/>
    </location>
</feature>
<dbReference type="OrthoDB" id="963379at2"/>
<keyword evidence="1" id="KW-0472">Membrane</keyword>
<evidence type="ECO:0000313" key="3">
    <source>
        <dbReference type="Proteomes" id="UP000315971"/>
    </source>
</evidence>
<dbReference type="RefSeq" id="WP_142600606.1">
    <property type="nucleotide sequence ID" value="NZ_FXSZ01000001.1"/>
</dbReference>
<keyword evidence="1" id="KW-1133">Transmembrane helix</keyword>
<keyword evidence="3" id="KW-1185">Reference proteome</keyword>
<protein>
    <recommendedName>
        <fullName evidence="4">DUF3098 domain-containing protein</fullName>
    </recommendedName>
</protein>
<evidence type="ECO:0008006" key="4">
    <source>
        <dbReference type="Google" id="ProtNLM"/>
    </source>
</evidence>
<evidence type="ECO:0000256" key="1">
    <source>
        <dbReference type="SAM" id="Phobius"/>
    </source>
</evidence>
<evidence type="ECO:0000313" key="2">
    <source>
        <dbReference type="EMBL" id="SMO33863.1"/>
    </source>
</evidence>
<sequence>MAKISRNVSETGTTKSANFVFGKDNYRIMLIGVAVIILGFALMTGTTDIMSFRKITLAPIVVLIGFAIEFYAILKKTTEK</sequence>
<proteinExistence type="predicted"/>
<dbReference type="EMBL" id="FXSZ01000001">
    <property type="protein sequence ID" value="SMO33863.1"/>
    <property type="molecule type" value="Genomic_DNA"/>
</dbReference>
<organism evidence="2 3">
    <name type="scientific">Solitalea koreensis</name>
    <dbReference type="NCBI Taxonomy" id="543615"/>
    <lineage>
        <taxon>Bacteria</taxon>
        <taxon>Pseudomonadati</taxon>
        <taxon>Bacteroidota</taxon>
        <taxon>Sphingobacteriia</taxon>
        <taxon>Sphingobacteriales</taxon>
        <taxon>Sphingobacteriaceae</taxon>
        <taxon>Solitalea</taxon>
    </lineage>
</organism>
<dbReference type="Pfam" id="PF11297">
    <property type="entry name" value="DUF3098"/>
    <property type="match status" value="1"/>
</dbReference>
<name>A0A521AGG1_9SPHI</name>
<accession>A0A521AGG1</accession>
<reference evidence="2 3" key="1">
    <citation type="submission" date="2017-05" db="EMBL/GenBank/DDBJ databases">
        <authorList>
            <person name="Varghese N."/>
            <person name="Submissions S."/>
        </authorList>
    </citation>
    <scope>NUCLEOTIDE SEQUENCE [LARGE SCALE GENOMIC DNA]</scope>
    <source>
        <strain evidence="2 3">DSM 21342</strain>
    </source>
</reference>
<dbReference type="AlphaFoldDB" id="A0A521AGG1"/>
<dbReference type="InterPro" id="IPR021448">
    <property type="entry name" value="DUF3098"/>
</dbReference>
<gene>
    <name evidence="2" type="ORF">SAMN06265350_101137</name>
</gene>
<dbReference type="Proteomes" id="UP000315971">
    <property type="component" value="Unassembled WGS sequence"/>
</dbReference>
<keyword evidence="1" id="KW-0812">Transmembrane</keyword>